<dbReference type="InterPro" id="IPR025857">
    <property type="entry name" value="MacB_PCD"/>
</dbReference>
<feature type="transmembrane region" description="Helical" evidence="6">
    <location>
        <begin position="371"/>
        <end position="394"/>
    </location>
</feature>
<dbReference type="InterPro" id="IPR050250">
    <property type="entry name" value="Macrolide_Exporter_MacB"/>
</dbReference>
<dbReference type="InterPro" id="IPR003838">
    <property type="entry name" value="ABC3_permease_C"/>
</dbReference>
<dbReference type="EMBL" id="JADILV010000021">
    <property type="protein sequence ID" value="MBO8483021.1"/>
    <property type="molecule type" value="Genomic_DNA"/>
</dbReference>
<evidence type="ECO:0000259" key="8">
    <source>
        <dbReference type="Pfam" id="PF12704"/>
    </source>
</evidence>
<dbReference type="AlphaFoldDB" id="A0A940DSK2"/>
<sequence length="786" mass="88431">MKSFWNFIRKNGLYAFINLFGLTVSLAFVILLAVYVSRQLTTDAFQKNADRIYIYANENYIGSAYYLQKHLLENFPEIEKATSLYSYNAIGSLSIGETTLQSDKTSYADSSFFEIFSFRLLEGSNQAWKASDRSAVISKSFADTYFSDRDPIGQQLKYTSPEGDSYIFTVAAVMEDIDHSVIPYCDVLCRAEVLTEVSDSNDERMSNAAAVDTFIMTWPEADIQAKIPAIREYLGKVWWTYSQNSLDKVFFIPLRDLYFYDGAESLAGNILQGDRRLVDVLMAACIILLLFAVLNYINLTVAQSGRRAREMATRRLLGSSRNGVLWRMIAEATVFAAVSTVLAILAAEALSPYASRLLEYDFSVWKEMNPAFIAMIVAGIAVLGFLSGIIPAMVISRAKPIDIVRGSFNLRIRSWYGKVLIVLQQVVAVAMIAISLTMYFQIRAMINAPLNYNTKDILNVSNSIFTSSGQIREFRDAVETLPCVEAAGFGNGIPLSGTNNYSQFYQNGILSFQMIVGDSAYFNILGLKVKHDNRLDDRNIFFWNEYAFKEAGLPETATEVQFGNENEGTYTTQIGGVYYDFKIRPLLYDQSAALIRKYDVYPTNMIPWNTVIKVTGNHKEAFGRISEVFREICPEGVFDASFIEDQVKASFAQYTQMQKIIIIFTVIAIFVSSLGLFAMSTYYIRARSRNIAVQKVFGADKKLIMKQIISSYIILSLIAFVISVPVSRLLTTKWLEQFSYQTAPWVPWLLILASGLLACLVAFLTVLYQSLKAVGTNPVTTLRRDD</sequence>
<accession>A0A940DSK2</accession>
<dbReference type="Pfam" id="PF12704">
    <property type="entry name" value="MacB_PCD"/>
    <property type="match status" value="1"/>
</dbReference>
<feature type="domain" description="MacB-like periplasmic core" evidence="8">
    <location>
        <begin position="16"/>
        <end position="178"/>
    </location>
</feature>
<evidence type="ECO:0000313" key="10">
    <source>
        <dbReference type="Proteomes" id="UP000725002"/>
    </source>
</evidence>
<name>A0A940DSK2_9BACT</name>
<dbReference type="GO" id="GO:0022857">
    <property type="term" value="F:transmembrane transporter activity"/>
    <property type="evidence" value="ECO:0007669"/>
    <property type="project" value="TreeGrafter"/>
</dbReference>
<reference evidence="9" key="2">
    <citation type="journal article" date="2021" name="PeerJ">
        <title>Extensive microbial diversity within the chicken gut microbiome revealed by metagenomics and culture.</title>
        <authorList>
            <person name="Gilroy R."/>
            <person name="Ravi A."/>
            <person name="Getino M."/>
            <person name="Pursley I."/>
            <person name="Horton D.L."/>
            <person name="Alikhan N.F."/>
            <person name="Baker D."/>
            <person name="Gharbi K."/>
            <person name="Hall N."/>
            <person name="Watson M."/>
            <person name="Adriaenssens E.M."/>
            <person name="Foster-Nyarko E."/>
            <person name="Jarju S."/>
            <person name="Secka A."/>
            <person name="Antonio M."/>
            <person name="Oren A."/>
            <person name="Chaudhuri R.R."/>
            <person name="La Ragione R."/>
            <person name="Hildebrand F."/>
            <person name="Pallen M.J."/>
        </authorList>
    </citation>
    <scope>NUCLEOTIDE SEQUENCE</scope>
    <source>
        <strain evidence="9">G3-8215</strain>
    </source>
</reference>
<protein>
    <submittedName>
        <fullName evidence="9">ABC transporter permease</fullName>
    </submittedName>
</protein>
<organism evidence="9 10">
    <name type="scientific">Candidatus Cryptobacteroides avicola</name>
    <dbReference type="NCBI Taxonomy" id="2840757"/>
    <lineage>
        <taxon>Bacteria</taxon>
        <taxon>Pseudomonadati</taxon>
        <taxon>Bacteroidota</taxon>
        <taxon>Bacteroidia</taxon>
        <taxon>Bacteroidales</taxon>
        <taxon>Candidatus Cryptobacteroides</taxon>
    </lineage>
</organism>
<keyword evidence="4 6" id="KW-1133">Transmembrane helix</keyword>
<dbReference type="GO" id="GO:0005886">
    <property type="term" value="C:plasma membrane"/>
    <property type="evidence" value="ECO:0007669"/>
    <property type="project" value="UniProtKB-SubCell"/>
</dbReference>
<evidence type="ECO:0000256" key="6">
    <source>
        <dbReference type="SAM" id="Phobius"/>
    </source>
</evidence>
<evidence type="ECO:0000259" key="7">
    <source>
        <dbReference type="Pfam" id="PF02687"/>
    </source>
</evidence>
<evidence type="ECO:0000256" key="4">
    <source>
        <dbReference type="ARBA" id="ARBA00022989"/>
    </source>
</evidence>
<dbReference type="Proteomes" id="UP000725002">
    <property type="component" value="Unassembled WGS sequence"/>
</dbReference>
<gene>
    <name evidence="9" type="ORF">IAB75_02740</name>
</gene>
<dbReference type="Pfam" id="PF02687">
    <property type="entry name" value="FtsX"/>
    <property type="match status" value="2"/>
</dbReference>
<feature type="transmembrane region" description="Helical" evidence="6">
    <location>
        <begin position="745"/>
        <end position="768"/>
    </location>
</feature>
<proteinExistence type="predicted"/>
<dbReference type="PANTHER" id="PTHR30572">
    <property type="entry name" value="MEMBRANE COMPONENT OF TRANSPORTER-RELATED"/>
    <property type="match status" value="1"/>
</dbReference>
<feature type="domain" description="ABC3 transporter permease C-terminal" evidence="7">
    <location>
        <begin position="662"/>
        <end position="778"/>
    </location>
</feature>
<evidence type="ECO:0000313" key="9">
    <source>
        <dbReference type="EMBL" id="MBO8483021.1"/>
    </source>
</evidence>
<comment type="caution">
    <text evidence="9">The sequence shown here is derived from an EMBL/GenBank/DDBJ whole genome shotgun (WGS) entry which is preliminary data.</text>
</comment>
<feature type="domain" description="ABC3 transporter permease C-terminal" evidence="7">
    <location>
        <begin position="284"/>
        <end position="400"/>
    </location>
</feature>
<dbReference type="PANTHER" id="PTHR30572:SF18">
    <property type="entry name" value="ABC-TYPE MACROLIDE FAMILY EXPORT SYSTEM PERMEASE COMPONENT 2"/>
    <property type="match status" value="1"/>
</dbReference>
<feature type="transmembrane region" description="Helical" evidence="6">
    <location>
        <begin position="704"/>
        <end position="725"/>
    </location>
</feature>
<evidence type="ECO:0000256" key="1">
    <source>
        <dbReference type="ARBA" id="ARBA00004651"/>
    </source>
</evidence>
<keyword evidence="3 6" id="KW-0812">Transmembrane</keyword>
<feature type="transmembrane region" description="Helical" evidence="6">
    <location>
        <begin position="415"/>
        <end position="440"/>
    </location>
</feature>
<feature type="transmembrane region" description="Helical" evidence="6">
    <location>
        <begin position="660"/>
        <end position="684"/>
    </location>
</feature>
<reference evidence="9" key="1">
    <citation type="submission" date="2020-10" db="EMBL/GenBank/DDBJ databases">
        <authorList>
            <person name="Gilroy R."/>
        </authorList>
    </citation>
    <scope>NUCLEOTIDE SEQUENCE</scope>
    <source>
        <strain evidence="9">G3-8215</strain>
    </source>
</reference>
<evidence type="ECO:0000256" key="2">
    <source>
        <dbReference type="ARBA" id="ARBA00022475"/>
    </source>
</evidence>
<feature type="transmembrane region" description="Helical" evidence="6">
    <location>
        <begin position="324"/>
        <end position="351"/>
    </location>
</feature>
<keyword evidence="5 6" id="KW-0472">Membrane</keyword>
<evidence type="ECO:0000256" key="3">
    <source>
        <dbReference type="ARBA" id="ARBA00022692"/>
    </source>
</evidence>
<feature type="transmembrane region" description="Helical" evidence="6">
    <location>
        <begin position="280"/>
        <end position="303"/>
    </location>
</feature>
<feature type="transmembrane region" description="Helical" evidence="6">
    <location>
        <begin position="12"/>
        <end position="36"/>
    </location>
</feature>
<comment type="subcellular location">
    <subcellularLocation>
        <location evidence="1">Cell membrane</location>
        <topology evidence="1">Multi-pass membrane protein</topology>
    </subcellularLocation>
</comment>
<keyword evidence="2" id="KW-1003">Cell membrane</keyword>
<evidence type="ECO:0000256" key="5">
    <source>
        <dbReference type="ARBA" id="ARBA00023136"/>
    </source>
</evidence>